<sequence length="4721" mass="490456">MNTMNKNQITEKPVSVWQRYLTYFLCGMINIQPVLADVIVDNSLHNTSVNAAGNGVEVINISTPNSQGLSHNQYQQFHVDPQGLILNNSTEQLAQSELAGYLTKNPNLNGQAASVILNEVTGATSSQLQGYTEVFGQEAQVILANPYGITCSGCGFINTPRVTLSTGTPQFEADQLNGFNVSQGSVIIDGLGLDGTRQTYFDIIARTVKLNAAIHANDLTVVTGQNQVSYETNQVTEKTDSPADDQPELAIDSSALGGMYAGRIALIATEDGVGVNAGNLSASAGEIQISADGKVTLGASSANTSLTVTSTDDVNLSGSQFANQQVAISGQSVTATQATIASGNQIQLNSDTSVTLDQSKVIAGIDQSGTVQDQANLTIQAGQLAVNQSQLISHDQLTATAATVATDSDSLISGTTTTLNQLQQLSNQGTLAASGQLNISGTHTTLTGEGQVNATTANITADQLTLDTTFNTGTMTAQGQETLKVTTQGTVSAANSLTLQGQALTQHGTVLSGGSATLTGETTVLGGKTIAGTLMINGGNTTASGQVTATGQLQLNATSLALNGTVQSGNDAQLTVTDQLTVSEDGQLLANDQLNVETGTLSHAGIIAAGGDIGISGEQFVLNGGIQASDDVTLNASKDIVSQSYVAAGQNLTMTADSLTNSGQLSAGQAALIQLNDGLNNTAGGLISGQNTGISAKQIQNSGQLQALTAMGLTAEALNNSGILVASDRLTTLISGHTTNQGLILSDGTLNLLTGSLTNQAKIVASEQLVIAKDGALNLSDSVTNSGVIESKQNSVRMSASEIENNNQISAGKYIRIRGGQLSNEGEISAKSSTLVSLSGALTNSSSGLISGNLTHLNAGSVDNKGQLQAKTALGVSGQTVENSGAMVAQNDVTISAGNKMTNTGQVLSGNSIHLYVDELDNQSAVIANQQLVIAGDLTGHLSSSVVNHGSIESRQGDAEISVAQLTNEAGHHIMAGQNLTIDSETLDNAGELSAAQGKLQLSATQAVINQDEGLISGNSVALTAPSLENRGQLQSLSDMELTLNSFDNTSSLVALRDLILRISGSLTNHSSIASGNQISLLVNTLENSGTVTAGSQLLVAKDESQHRATSLTNTGTMESQQGDVLLAAEQITGQGTDSRITAAQNLTLQADTLNNDGEISSGAQTQLTLDSQLTSSGLISGQAMTIESANIDNQGQLQSLTDMGLTATAINNAGVLVALNHISVQAGESVTNSGHLSAGGDISLLTDQLENQGNIKSTGLLLIAKDAEQSLMTSVANSGAMQSLGGDVIIAATDVANQTADSSVSAAANLTVQATNLTNAGEISSQEETRLTLAEKLTNSGLVSGQNTTITAPEIENEGQLQALADMGLTADALQSSGALIALNNLTVQVANSATISKLYAGQDAFVLTPDLTQKGDFIAGRNLLIAADSDQTPNLYHHESGHLEARTGNLEILTQSSVSLGTGEHMIAGDNLTIHAAALNNSGDISSQGTTELTLDGELKNYASALISGQSTQITSSQTLNYGQMQALTDLTLTTGSLDNRGAMIGQHDLTAQVAGMLTNRGSLLSGHQASLFSAQLNNSGKIVAAQDIVMAKDETGNRNDQIVNSGQIESQSGSVSLATTQAGNTGNLSAGKDLTLAADTLTNRGEISAKGQARLTLDSTLTNASPGLISGGSLTLSASQIHHTGQFQSLADLGLTADSMDGFGGMVAMQNLTMQVRGEAKVGNISAGHNARLFAGRLTHRGNIVTGNDLDIAGYSGGSRTRFSHSGGNIESRNGDVDILASGTVSIGSGERISAGDNLTIRANEVSNRGQIASKGQTKLKLDSRLINASGGVITGRNTEIEARTITNAGYLQALSDMGLTADSLESSGAMVAMKNLTVDAGNTLTTTGQVSAGGTAALLADHVTSRGDVIVGVSLLIAKDQSKAASSSISLEGGHIDASRGSVEIVTSEALTLASGQQLSAGTGLKLEAAGLTNHGEVSSMGETSITLSGDLNNAADGLISGKDTVIEAENITNAGQMQSLNDLGLTGESLVNTGSLVALHDLSAQSTGGELTTTGKVTAGHNALLLADQLTYGGEVTTGNDLVIAKDESGARNSSLIRNSGSIEAGSNLIIATQSDITLGSGDRFAAGNNLVLDAASLTNDGEVSSKGVTQITIDGALTNNTSGLISGQNTSITAGGETVNKGQLQAEKDLSLKTTSLNNQGSIIALGNLLADAGSQIDNQGLIYAGANGYLYANNLTNFSDIMSGQDLVIAGSGGGSSQKLTNSSATISAGGNLTISASVVENIRTELEVSEPEETDLTGDIPGGGGQSYTVIFGGSISSDSEGSTHCRDSERSEHCTSSGGSSAGHIVQVENGPTLESYEGESCRTYGKAGDRNEICHSVTLYKVTGNTEHSFIAFTKSQTLDHASAAGRILSGGDLTIQAGSVMNQVSQIAGKNVSVSASQLTNEGYEFAESTTYYDYKLTKEEGSSYTYSLVNIREENAEEPTMLQSSITASNNLAMNVTNEVNNSVIDGNAGSGSVGGGSQSIRATSGPGAVSQSVQDTHHNTTTGESLQTVSGGSTSAGQVLQTKDISQDRFSISQAAENTTDTEQVRLTRDIAPEEIGTKNTQGPAQDAITLQISQQSTKDLSAITPNQKGTASSSGTEMKLTEIQGVSQPEINLSGSNNVAFPDFRLPTGPNGLFIYGSGPQSNYVIETNSSLTNLGEFVGSDYFAQQVGFRPDLNVKFLGDAYYDTRTVSQAIFEQTGKRYLNQNVGTDLAQMQQLIQGAAEEKTALNLSVGVSLTKEQIASLTHDIVWYEKIEVNGRQVLAPKLYLASASKENISGGALIAAGNNLGIQAGSVTNSGEIEAQQALQIVSTNHIVNQKGGSISGGDVYLNSLEGSVINQTSSQKHDYGNGWIDTSIGKQSTITATDSLAVTAAQDILNHGASMTSGGDALLKAGQNIDFTTIENEIKQTVHSTTASGRDSTEVTHSVTHQGSTVDAAGDLAIVAGNNLHATAATIAAGGTAQLVAGQDLILDTAQNITENRTQAKRELHIHNTLTHQGTKVSGSDVIMSAGHDMTLTAAQIDASGSALLKATGDVTVAAASDSEYRYDQKTKKKSFGRSKTTIRESIQETVKGTQINTGGNLTISAQQNDRMKHPDGGSSINLVGSTIKAQGEVTLQASGDVNLVAQQYRDYSYSQTIKKGFGGLTGSNKGSLSDATLLESTNTIAGSHVNMDSGHNIDVVASNVAAGGDVNLQAMNDVNITAADVLLNTKDWDEKTSLFSGGHFLTMEADRAGQQTTTAQSSQIQSGGDMTVHGGRVAITGSQLFAGQSASVTADTGDVVIQSAENTSQSYKEHEKTTVDLFSSLMNPAGAISFSGGQVGITIAEATYDKTRHDSDVTSQTGSAIVANQGVNLAAVGDLTVAGSQVVADNDQDEDGDLNISAENVVVKESTSHRRDQSDELHGKAEVSLVVQHQAVQTANAVKALQASVKALNKARQDYKQYKSQLVSLKSTLSGLKADLAEKKPGVSEEDIEDLADLIDDLESDKKWYVTSIAMATEDVAAKRVSLAKQASTTYNSAFTYGFNAGLHLDIDVTKTSSDSQQSTSQGSLLSGNNVHIQAGNETGQSATVQGSAIAAKHDLSLSGHEVNLLASTDQSESASQSKSAHIGASMTVYGASGGGINLDASYSRNENSSRSQTHTNSTLNADNIQIVSAGDTNVKGATVRAESELTMNVGGDLNVASVQDHHSSSSKGQSISGGVSLTGAQAEQGSHVMSDTSNAGTLTGVNGGFNVSNGRDRSRETVLTSLTSGGTANITVGGNTDIKGATIATTDADGKDTGELTLKTGTLTYSDLSNTSYSSNMSAGMHTGVGIGQSVNQETGKTETTVSAGYNTSSVQLSNTSGYHKDKTLATLGQGSLIIGDKAGSDDTTALNRDVENAQRDLFSVERQQGNFDVSIDHRLFHEGGHQAIAEDVKRNEITFDSIADAMDDDNQSVGLTGNEEGKDGVLDHLEHKHDFFTATKNFVTSENEALVKTLNDPNATPAQKQAAYQSLTASIATQFDLTPAQVMMALVSQDGNLAQGAYGDGKIFINDLMHFNLTDIVNSIGHETQHYLDDNLLADNDSERFEANREEYANLMGEATADYVSFNFENSGFGEFGGFNLQNGTAGSELIKNNTQTYETVRDTTGVDFRMPNDNELTIIDKLAGNDEALKNKLTSAACALVHCSAEFAPGTEKYKEMKALEEAGAVYKDAQQVLLNYSFTQAQVSPSLGVTVDHQFQYSPQDANADRTSAGMDAGYENIAQGFRDHYGLNVTAEQLKQGVNVTGSLMAAFSAVLGDKFVAADVQKLVKNSGVYQKLKGITGIGEAGVLSNGSRPDFYVGSDGANSTLPATGYRYDRYLNDDGTVNEWGQKILETGEGRATYIGFDKLETGQEVRDAFQIKGKDKVNSLDPEDGSWSDGRIRSEFDTLQLFDDQGQPQLRVPGMFGDTRKDLPEPITEAYPEFGQGGKAQLHADGQTLKYEHSEVLPEGNTKSVSSEGSIGKSDQSSEVGSGTVLYDNKQYLDTTTPAGIEVHHGQYSTAIGSDNKTMGNYQVAADTGNGHNVIVHGSRPDYDEQGGIFQVTNDVNNLESYPTHTQQIVDAVLSNPNYKAGSPVCLGSCWSGSNGTAQQVSNALNATVTAPTRPVRFDTVTGQWVQMSDKMMEEYHFDLIHIKPEMKTFTPENN</sequence>
<organism evidence="4 5">
    <name type="scientific">Vibrio quintilis</name>
    <dbReference type="NCBI Taxonomy" id="1117707"/>
    <lineage>
        <taxon>Bacteria</taxon>
        <taxon>Pseudomonadati</taxon>
        <taxon>Pseudomonadota</taxon>
        <taxon>Gammaproteobacteria</taxon>
        <taxon>Vibrionales</taxon>
        <taxon>Vibrionaceae</taxon>
        <taxon>Vibrio</taxon>
    </lineage>
</organism>
<feature type="compositionally biased region" description="Gly residues" evidence="2">
    <location>
        <begin position="2521"/>
        <end position="2530"/>
    </location>
</feature>
<feature type="compositionally biased region" description="Low complexity" evidence="2">
    <location>
        <begin position="3592"/>
        <end position="3607"/>
    </location>
</feature>
<keyword evidence="1" id="KW-0175">Coiled coil</keyword>
<dbReference type="InterPro" id="IPR008638">
    <property type="entry name" value="FhaB/CdiA-like_TPS"/>
</dbReference>
<protein>
    <submittedName>
        <fullName evidence="4">Hemolysin</fullName>
    </submittedName>
</protein>
<feature type="region of interest" description="Disordered" evidence="2">
    <location>
        <begin position="2519"/>
        <end position="2570"/>
    </location>
</feature>
<dbReference type="Pfam" id="PF13332">
    <property type="entry name" value="Fil_haemagg_2"/>
    <property type="match status" value="4"/>
</dbReference>
<keyword evidence="5" id="KW-1185">Reference proteome</keyword>
<dbReference type="InterPro" id="IPR025157">
    <property type="entry name" value="Hemagglutinin_rpt"/>
</dbReference>
<dbReference type="NCBIfam" id="TIGR01901">
    <property type="entry name" value="adhes_NPXG"/>
    <property type="match status" value="1"/>
</dbReference>
<feature type="domain" description="Filamentous haemagglutinin FhaB/tRNA nuclease CdiA-like TPS" evidence="3">
    <location>
        <begin position="53"/>
        <end position="174"/>
    </location>
</feature>
<feature type="region of interest" description="Disordered" evidence="2">
    <location>
        <begin position="3738"/>
        <end position="3792"/>
    </location>
</feature>
<dbReference type="GO" id="GO:0003824">
    <property type="term" value="F:catalytic activity"/>
    <property type="evidence" value="ECO:0007669"/>
    <property type="project" value="UniProtKB-ARBA"/>
</dbReference>
<feature type="compositionally biased region" description="Low complexity" evidence="2">
    <location>
        <begin position="3745"/>
        <end position="3755"/>
    </location>
</feature>
<evidence type="ECO:0000259" key="3">
    <source>
        <dbReference type="SMART" id="SM00912"/>
    </source>
</evidence>
<dbReference type="EMBL" id="FRFG01000045">
    <property type="protein sequence ID" value="SHO57667.1"/>
    <property type="molecule type" value="Genomic_DNA"/>
</dbReference>
<name>A0A1M7YYB1_9VIBR</name>
<dbReference type="Gene3D" id="2.160.20.10">
    <property type="entry name" value="Single-stranded right-handed beta-helix, Pectin lyase-like"/>
    <property type="match status" value="1"/>
</dbReference>
<proteinExistence type="predicted"/>
<evidence type="ECO:0000313" key="5">
    <source>
        <dbReference type="Proteomes" id="UP000184600"/>
    </source>
</evidence>
<dbReference type="NCBIfam" id="TIGR01731">
    <property type="entry name" value="fil_hemag_20aa"/>
    <property type="match status" value="28"/>
</dbReference>
<feature type="region of interest" description="Disordered" evidence="2">
    <location>
        <begin position="4521"/>
        <end position="4549"/>
    </location>
</feature>
<evidence type="ECO:0000313" key="4">
    <source>
        <dbReference type="EMBL" id="SHO57667.1"/>
    </source>
</evidence>
<dbReference type="SUPFAM" id="SSF51126">
    <property type="entry name" value="Pectin lyase-like"/>
    <property type="match status" value="1"/>
</dbReference>
<feature type="compositionally biased region" description="Polar residues" evidence="2">
    <location>
        <begin position="2542"/>
        <end position="2570"/>
    </location>
</feature>
<evidence type="ECO:0000256" key="2">
    <source>
        <dbReference type="SAM" id="MobiDB-lite"/>
    </source>
</evidence>
<dbReference type="InterPro" id="IPR010069">
    <property type="entry name" value="CdiA_FHA1_rpt"/>
</dbReference>
<evidence type="ECO:0000256" key="1">
    <source>
        <dbReference type="SAM" id="Coils"/>
    </source>
</evidence>
<feature type="coiled-coil region" evidence="1">
    <location>
        <begin position="3480"/>
        <end position="3514"/>
    </location>
</feature>
<dbReference type="InterPro" id="IPR011050">
    <property type="entry name" value="Pectin_lyase_fold/virulence"/>
</dbReference>
<reference evidence="5" key="1">
    <citation type="submission" date="2016-12" db="EMBL/GenBank/DDBJ databases">
        <authorList>
            <person name="Rodrigo-Torres L."/>
            <person name="Arahal R.D."/>
            <person name="Lucena T."/>
        </authorList>
    </citation>
    <scope>NUCLEOTIDE SEQUENCE [LARGE SCALE GENOMIC DNA]</scope>
</reference>
<gene>
    <name evidence="4" type="primary">hpmA</name>
    <name evidence="4" type="ORF">VQ7734_03437</name>
</gene>
<feature type="region of interest" description="Disordered" evidence="2">
    <location>
        <begin position="3592"/>
        <end position="3611"/>
    </location>
</feature>
<feature type="compositionally biased region" description="Polar residues" evidence="2">
    <location>
        <begin position="4527"/>
        <end position="4547"/>
    </location>
</feature>
<dbReference type="Proteomes" id="UP000184600">
    <property type="component" value="Unassembled WGS sequence"/>
</dbReference>
<accession>A0A1M7YYB1</accession>
<dbReference type="InterPro" id="IPR012334">
    <property type="entry name" value="Pectin_lyas_fold"/>
</dbReference>
<feature type="region of interest" description="Disordered" evidence="2">
    <location>
        <begin position="2327"/>
        <end position="2354"/>
    </location>
</feature>
<dbReference type="STRING" id="1117707.VQ7734_03437"/>
<feature type="compositionally biased region" description="Polar residues" evidence="2">
    <location>
        <begin position="3758"/>
        <end position="3789"/>
    </location>
</feature>
<dbReference type="SMART" id="SM00912">
    <property type="entry name" value="Haemagg_act"/>
    <property type="match status" value="1"/>
</dbReference>
<dbReference type="Pfam" id="PF05860">
    <property type="entry name" value="TPS"/>
    <property type="match status" value="1"/>
</dbReference>
<feature type="compositionally biased region" description="Basic and acidic residues" evidence="2">
    <location>
        <begin position="2330"/>
        <end position="2342"/>
    </location>
</feature>